<reference evidence="10" key="1">
    <citation type="submission" date="2019-11" db="EMBL/GenBank/DDBJ databases">
        <title>Description of Pedobacter sp. LMG 31464T.</title>
        <authorList>
            <person name="Carlier A."/>
            <person name="Qi S."/>
            <person name="Vandamme P."/>
        </authorList>
    </citation>
    <scope>NUCLEOTIDE SEQUENCE</scope>
    <source>
        <strain evidence="10">LMG 31464</strain>
    </source>
</reference>
<sequence>MNKVTIVVAISENNAIGKDNQLLWYLPADLKHFKEITTGGTIIMGRKTYDSIGKPLPNRRNIVITRKTDLEIAGVEVVNSLQEALSLCEQEKEVFIIGGAEIYKHALVFTNRIYLTTVHQSYEADAFFPELTDNEWEEINQEYNEADEKNNVAYTFSTLERK</sequence>
<dbReference type="GO" id="GO:0004146">
    <property type="term" value="F:dihydrofolate reductase activity"/>
    <property type="evidence" value="ECO:0007669"/>
    <property type="project" value="UniProtKB-EC"/>
</dbReference>
<proteinExistence type="inferred from homology"/>
<name>A0A923DYG6_9SPHI</name>
<evidence type="ECO:0000256" key="4">
    <source>
        <dbReference type="ARBA" id="ARBA00022563"/>
    </source>
</evidence>
<comment type="pathway">
    <text evidence="1 8">Cofactor biosynthesis; tetrahydrofolate biosynthesis; 5,6,7,8-tetrahydrofolate from 7,8-dihydrofolate: step 1/1.</text>
</comment>
<dbReference type="FunFam" id="3.40.430.10:FF:000001">
    <property type="entry name" value="Dihydrofolate reductase"/>
    <property type="match status" value="1"/>
</dbReference>
<dbReference type="Gene3D" id="3.40.430.10">
    <property type="entry name" value="Dihydrofolate Reductase, subunit A"/>
    <property type="match status" value="1"/>
</dbReference>
<comment type="catalytic activity">
    <reaction evidence="8">
        <text>(6S)-5,6,7,8-tetrahydrofolate + NADP(+) = 7,8-dihydrofolate + NADPH + H(+)</text>
        <dbReference type="Rhea" id="RHEA:15009"/>
        <dbReference type="ChEBI" id="CHEBI:15378"/>
        <dbReference type="ChEBI" id="CHEBI:57451"/>
        <dbReference type="ChEBI" id="CHEBI:57453"/>
        <dbReference type="ChEBI" id="CHEBI:57783"/>
        <dbReference type="ChEBI" id="CHEBI:58349"/>
        <dbReference type="EC" id="1.5.1.3"/>
    </reaction>
</comment>
<dbReference type="PRINTS" id="PR00070">
    <property type="entry name" value="DHFR"/>
</dbReference>
<dbReference type="InterPro" id="IPR024072">
    <property type="entry name" value="DHFR-like_dom_sf"/>
</dbReference>
<accession>A0A923DYG6</accession>
<comment type="function">
    <text evidence="7 8">Key enzyme in folate metabolism. Catalyzes an essential reaction for de novo glycine and purine synthesis, and for DNA precursor synthesis.</text>
</comment>
<keyword evidence="11" id="KW-1185">Reference proteome</keyword>
<dbReference type="PIRSF" id="PIRSF000194">
    <property type="entry name" value="DHFR"/>
    <property type="match status" value="1"/>
</dbReference>
<dbReference type="PROSITE" id="PS51330">
    <property type="entry name" value="DHFR_2"/>
    <property type="match status" value="1"/>
</dbReference>
<dbReference type="PANTHER" id="PTHR48069:SF3">
    <property type="entry name" value="DIHYDROFOLATE REDUCTASE"/>
    <property type="match status" value="1"/>
</dbReference>
<gene>
    <name evidence="10" type="ORF">GM921_07770</name>
</gene>
<dbReference type="InterPro" id="IPR012259">
    <property type="entry name" value="DHFR"/>
</dbReference>
<dbReference type="AlphaFoldDB" id="A0A923DYG6"/>
<comment type="similarity">
    <text evidence="2 8">Belongs to the dihydrofolate reductase family.</text>
</comment>
<evidence type="ECO:0000313" key="11">
    <source>
        <dbReference type="Proteomes" id="UP000601055"/>
    </source>
</evidence>
<dbReference type="CDD" id="cd00209">
    <property type="entry name" value="DHFR"/>
    <property type="match status" value="1"/>
</dbReference>
<dbReference type="Proteomes" id="UP000601055">
    <property type="component" value="Unassembled WGS sequence"/>
</dbReference>
<evidence type="ECO:0000256" key="2">
    <source>
        <dbReference type="ARBA" id="ARBA00009539"/>
    </source>
</evidence>
<dbReference type="SUPFAM" id="SSF53597">
    <property type="entry name" value="Dihydrofolate reductase-like"/>
    <property type="match status" value="1"/>
</dbReference>
<evidence type="ECO:0000256" key="7">
    <source>
        <dbReference type="ARBA" id="ARBA00025067"/>
    </source>
</evidence>
<dbReference type="InterPro" id="IPR001796">
    <property type="entry name" value="DHFR_dom"/>
</dbReference>
<dbReference type="GO" id="GO:0070401">
    <property type="term" value="F:NADP+ binding"/>
    <property type="evidence" value="ECO:0007669"/>
    <property type="project" value="UniProtKB-ARBA"/>
</dbReference>
<dbReference type="GO" id="GO:0046654">
    <property type="term" value="P:tetrahydrofolate biosynthetic process"/>
    <property type="evidence" value="ECO:0007669"/>
    <property type="project" value="InterPro"/>
</dbReference>
<evidence type="ECO:0000313" key="10">
    <source>
        <dbReference type="EMBL" id="MBB2145376.1"/>
    </source>
</evidence>
<evidence type="ECO:0000256" key="1">
    <source>
        <dbReference type="ARBA" id="ARBA00004903"/>
    </source>
</evidence>
<dbReference type="GO" id="GO:0006730">
    <property type="term" value="P:one-carbon metabolic process"/>
    <property type="evidence" value="ECO:0007669"/>
    <property type="project" value="UniProtKB-KW"/>
</dbReference>
<dbReference type="GO" id="GO:0005829">
    <property type="term" value="C:cytosol"/>
    <property type="evidence" value="ECO:0007669"/>
    <property type="project" value="TreeGrafter"/>
</dbReference>
<keyword evidence="4 8" id="KW-0554">One-carbon metabolism</keyword>
<evidence type="ECO:0000256" key="6">
    <source>
        <dbReference type="ARBA" id="ARBA00023002"/>
    </source>
</evidence>
<evidence type="ECO:0000256" key="5">
    <source>
        <dbReference type="ARBA" id="ARBA00022857"/>
    </source>
</evidence>
<dbReference type="PANTHER" id="PTHR48069">
    <property type="entry name" value="DIHYDROFOLATE REDUCTASE"/>
    <property type="match status" value="1"/>
</dbReference>
<dbReference type="EC" id="1.5.1.3" evidence="3 8"/>
<dbReference type="Pfam" id="PF00186">
    <property type="entry name" value="DHFR_1"/>
    <property type="match status" value="1"/>
</dbReference>
<keyword evidence="5 8" id="KW-0521">NADP</keyword>
<comment type="caution">
    <text evidence="10">The sequence shown here is derived from an EMBL/GenBank/DDBJ whole genome shotgun (WGS) entry which is preliminary data.</text>
</comment>
<evidence type="ECO:0000256" key="8">
    <source>
        <dbReference type="PIRNR" id="PIRNR000194"/>
    </source>
</evidence>
<keyword evidence="6 8" id="KW-0560">Oxidoreductase</keyword>
<dbReference type="GO" id="GO:0046655">
    <property type="term" value="P:folic acid metabolic process"/>
    <property type="evidence" value="ECO:0007669"/>
    <property type="project" value="TreeGrafter"/>
</dbReference>
<dbReference type="RefSeq" id="WP_182922026.1">
    <property type="nucleotide sequence ID" value="NZ_WNXD01000001.1"/>
</dbReference>
<evidence type="ECO:0000256" key="3">
    <source>
        <dbReference type="ARBA" id="ARBA00012856"/>
    </source>
</evidence>
<dbReference type="EMBL" id="WNXD01000001">
    <property type="protein sequence ID" value="MBB2145376.1"/>
    <property type="molecule type" value="Genomic_DNA"/>
</dbReference>
<organism evidence="10 11">
    <name type="scientific">Pedobacter planticolens</name>
    <dbReference type="NCBI Taxonomy" id="2679964"/>
    <lineage>
        <taxon>Bacteria</taxon>
        <taxon>Pseudomonadati</taxon>
        <taxon>Bacteroidota</taxon>
        <taxon>Sphingobacteriia</taxon>
        <taxon>Sphingobacteriales</taxon>
        <taxon>Sphingobacteriaceae</taxon>
        <taxon>Pedobacter</taxon>
    </lineage>
</organism>
<evidence type="ECO:0000259" key="9">
    <source>
        <dbReference type="PROSITE" id="PS51330"/>
    </source>
</evidence>
<feature type="domain" description="DHFR" evidence="9">
    <location>
        <begin position="3"/>
        <end position="161"/>
    </location>
</feature>
<protein>
    <recommendedName>
        <fullName evidence="3 8">Dihydrofolate reductase</fullName>
        <ecNumber evidence="3 8">1.5.1.3</ecNumber>
    </recommendedName>
</protein>
<dbReference type="GO" id="GO:0046452">
    <property type="term" value="P:dihydrofolate metabolic process"/>
    <property type="evidence" value="ECO:0007669"/>
    <property type="project" value="TreeGrafter"/>
</dbReference>